<dbReference type="SUPFAM" id="SSF81330">
    <property type="entry name" value="Gated mechanosensitive channel"/>
    <property type="match status" value="1"/>
</dbReference>
<evidence type="ECO:0000256" key="2">
    <source>
        <dbReference type="ARBA" id="ARBA00007254"/>
    </source>
</evidence>
<evidence type="ECO:0000256" key="5">
    <source>
        <dbReference type="ARBA" id="ARBA00022692"/>
    </source>
</evidence>
<keyword evidence="5 10" id="KW-0812">Transmembrane</keyword>
<dbReference type="Gene3D" id="1.10.1200.120">
    <property type="entry name" value="Large-conductance mechanosensitive channel, MscL, domain 1"/>
    <property type="match status" value="1"/>
</dbReference>
<dbReference type="OrthoDB" id="9810350at2"/>
<keyword evidence="6 10" id="KW-1133">Transmembrane helix</keyword>
<evidence type="ECO:0000256" key="6">
    <source>
        <dbReference type="ARBA" id="ARBA00022989"/>
    </source>
</evidence>
<evidence type="ECO:0000256" key="1">
    <source>
        <dbReference type="ARBA" id="ARBA00004651"/>
    </source>
</evidence>
<dbReference type="PRINTS" id="PR01264">
    <property type="entry name" value="MECHCHANNEL"/>
</dbReference>
<evidence type="ECO:0000256" key="3">
    <source>
        <dbReference type="ARBA" id="ARBA00022448"/>
    </source>
</evidence>
<dbReference type="PANTHER" id="PTHR30266">
    <property type="entry name" value="MECHANOSENSITIVE CHANNEL MSCL"/>
    <property type="match status" value="1"/>
</dbReference>
<keyword evidence="8 10" id="KW-0472">Membrane</keyword>
<dbReference type="PATRIC" id="fig|292564.3.peg.2169"/>
<evidence type="ECO:0000256" key="4">
    <source>
        <dbReference type="ARBA" id="ARBA00022475"/>
    </source>
</evidence>
<dbReference type="PANTHER" id="PTHR30266:SF2">
    <property type="entry name" value="LARGE-CONDUCTANCE MECHANOSENSITIVE CHANNEL"/>
    <property type="match status" value="1"/>
</dbReference>
<evidence type="ECO:0000256" key="9">
    <source>
        <dbReference type="ARBA" id="ARBA00023303"/>
    </source>
</evidence>
<dbReference type="PROSITE" id="PS01327">
    <property type="entry name" value="MSCL"/>
    <property type="match status" value="1"/>
</dbReference>
<gene>
    <name evidence="11" type="ordered locus">Cyagr_2284</name>
</gene>
<organism evidence="11 12">
    <name type="scientific">Cyanobium gracile (strain ATCC 27147 / PCC 6307)</name>
    <dbReference type="NCBI Taxonomy" id="292564"/>
    <lineage>
        <taxon>Bacteria</taxon>
        <taxon>Bacillati</taxon>
        <taxon>Cyanobacteriota</taxon>
        <taxon>Cyanophyceae</taxon>
        <taxon>Synechococcales</taxon>
        <taxon>Prochlorococcaceae</taxon>
        <taxon>Cyanobium</taxon>
    </lineage>
</organism>
<comment type="similarity">
    <text evidence="2">Belongs to the MscL family.</text>
</comment>
<dbReference type="EMBL" id="CP003495">
    <property type="protein sequence ID" value="AFY29394.1"/>
    <property type="molecule type" value="Genomic_DNA"/>
</dbReference>
<dbReference type="HOGENOM" id="CLU_095787_3_1_3"/>
<dbReference type="GO" id="GO:0005886">
    <property type="term" value="C:plasma membrane"/>
    <property type="evidence" value="ECO:0007669"/>
    <property type="project" value="UniProtKB-SubCell"/>
</dbReference>
<evidence type="ECO:0000256" key="7">
    <source>
        <dbReference type="ARBA" id="ARBA00023065"/>
    </source>
</evidence>
<keyword evidence="4" id="KW-1003">Cell membrane</keyword>
<evidence type="ECO:0000313" key="12">
    <source>
        <dbReference type="Proteomes" id="UP000010388"/>
    </source>
</evidence>
<dbReference type="eggNOG" id="COG1970">
    <property type="taxonomic scope" value="Bacteria"/>
</dbReference>
<keyword evidence="3" id="KW-0813">Transport</keyword>
<evidence type="ECO:0000313" key="11">
    <source>
        <dbReference type="EMBL" id="AFY29394.1"/>
    </source>
</evidence>
<dbReference type="KEGG" id="cgc:Cyagr_2284"/>
<reference evidence="12" key="1">
    <citation type="journal article" date="2013" name="Proc. Natl. Acad. Sci. U.S.A.">
        <title>Improving the coverage of the cyanobacterial phylum using diversity-driven genome sequencing.</title>
        <authorList>
            <person name="Shih P.M."/>
            <person name="Wu D."/>
            <person name="Latifi A."/>
            <person name="Axen S.D."/>
            <person name="Fewer D.P."/>
            <person name="Talla E."/>
            <person name="Calteau A."/>
            <person name="Cai F."/>
            <person name="Tandeau de Marsac N."/>
            <person name="Rippka R."/>
            <person name="Herdman M."/>
            <person name="Sivonen K."/>
            <person name="Coursin T."/>
            <person name="Laurent T."/>
            <person name="Goodwin L."/>
            <person name="Nolan M."/>
            <person name="Davenport K.W."/>
            <person name="Han C.S."/>
            <person name="Rubin E.M."/>
            <person name="Eisen J.A."/>
            <person name="Woyke T."/>
            <person name="Gugger M."/>
            <person name="Kerfeld C.A."/>
        </authorList>
    </citation>
    <scope>NUCLEOTIDE SEQUENCE [LARGE SCALE GENOMIC DNA]</scope>
    <source>
        <strain evidence="12">ATCC 27147 / PCC 6307</strain>
    </source>
</reference>
<evidence type="ECO:0000256" key="10">
    <source>
        <dbReference type="SAM" id="Phobius"/>
    </source>
</evidence>
<keyword evidence="7" id="KW-0406">Ion transport</keyword>
<protein>
    <submittedName>
        <fullName evidence="11">Large conductance mechanosensitive channel protein</fullName>
    </submittedName>
</protein>
<dbReference type="GO" id="GO:0008381">
    <property type="term" value="F:mechanosensitive monoatomic ion channel activity"/>
    <property type="evidence" value="ECO:0007669"/>
    <property type="project" value="InterPro"/>
</dbReference>
<comment type="subcellular location">
    <subcellularLocation>
        <location evidence="1">Cell membrane</location>
        <topology evidence="1">Multi-pass membrane protein</topology>
    </subcellularLocation>
</comment>
<evidence type="ECO:0000256" key="8">
    <source>
        <dbReference type="ARBA" id="ARBA00023136"/>
    </source>
</evidence>
<dbReference type="InterPro" id="IPR037673">
    <property type="entry name" value="MSC/AndL"/>
</dbReference>
<dbReference type="InterPro" id="IPR019823">
    <property type="entry name" value="Mechanosensitive_channel_CS"/>
</dbReference>
<feature type="transmembrane region" description="Helical" evidence="10">
    <location>
        <begin position="66"/>
        <end position="89"/>
    </location>
</feature>
<name>K9PA02_CYAGP</name>
<dbReference type="NCBIfam" id="TIGR00220">
    <property type="entry name" value="mscL"/>
    <property type="match status" value="1"/>
</dbReference>
<proteinExistence type="inferred from homology"/>
<sequence length="130" mass="13690">MARRAATSFLSDFKDFINKGNVVDLAVAVVIGGAFGKVVDAVVSLVMTSLLEPALKAAQVDSINAWPAGSVIVALINFLVIAFVVFLIVRAIEAMKRQEEARAADAGPDPQAELAAAANRLAEALERRAL</sequence>
<keyword evidence="9" id="KW-0407">Ion channel</keyword>
<dbReference type="STRING" id="292564.Cyagr_2284"/>
<accession>K9PA02</accession>
<dbReference type="Pfam" id="PF01741">
    <property type="entry name" value="MscL"/>
    <property type="match status" value="1"/>
</dbReference>
<dbReference type="InterPro" id="IPR036019">
    <property type="entry name" value="MscL_channel"/>
</dbReference>
<dbReference type="Proteomes" id="UP000010388">
    <property type="component" value="Chromosome"/>
</dbReference>
<dbReference type="AlphaFoldDB" id="K9PA02"/>
<dbReference type="InterPro" id="IPR001185">
    <property type="entry name" value="MS_channel"/>
</dbReference>
<feature type="transmembrane region" description="Helical" evidence="10">
    <location>
        <begin position="21"/>
        <end position="46"/>
    </location>
</feature>